<evidence type="ECO:0000256" key="2">
    <source>
        <dbReference type="ARBA" id="ARBA00023134"/>
    </source>
</evidence>
<dbReference type="GO" id="GO:0046872">
    <property type="term" value="F:metal ion binding"/>
    <property type="evidence" value="ECO:0007669"/>
    <property type="project" value="UniProtKB-KW"/>
</dbReference>
<feature type="domain" description="EngC GTPase" evidence="4">
    <location>
        <begin position="69"/>
        <end position="215"/>
    </location>
</feature>
<dbReference type="GO" id="GO:0042274">
    <property type="term" value="P:ribosomal small subunit biogenesis"/>
    <property type="evidence" value="ECO:0007669"/>
    <property type="project" value="UniProtKB-UniRule"/>
</dbReference>
<dbReference type="InterPro" id="IPR012340">
    <property type="entry name" value="NA-bd_OB-fold"/>
</dbReference>
<evidence type="ECO:0000313" key="6">
    <source>
        <dbReference type="EMBL" id="HEL66177.1"/>
    </source>
</evidence>
<keyword evidence="3" id="KW-0862">Zinc</keyword>
<protein>
    <recommendedName>
        <fullName evidence="3">Small ribosomal subunit biogenesis GTPase RsgA</fullName>
        <ecNumber evidence="3">3.6.1.-</ecNumber>
    </recommendedName>
</protein>
<comment type="cofactor">
    <cofactor evidence="3">
        <name>Zn(2+)</name>
        <dbReference type="ChEBI" id="CHEBI:29105"/>
    </cofactor>
    <text evidence="3">Binds 1 zinc ion per subunit.</text>
</comment>
<feature type="binding site" evidence="3">
    <location>
        <position position="248"/>
    </location>
    <ligand>
        <name>Zn(2+)</name>
        <dbReference type="ChEBI" id="CHEBI:29105"/>
    </ligand>
</feature>
<keyword evidence="2 3" id="KW-0342">GTP-binding</keyword>
<dbReference type="Gene3D" id="3.40.50.300">
    <property type="entry name" value="P-loop containing nucleotide triphosphate hydrolases"/>
    <property type="match status" value="1"/>
</dbReference>
<feature type="binding site" evidence="3">
    <location>
        <position position="246"/>
    </location>
    <ligand>
        <name>Zn(2+)</name>
        <dbReference type="ChEBI" id="CHEBI:29105"/>
    </ligand>
</feature>
<dbReference type="InterPro" id="IPR004881">
    <property type="entry name" value="Ribosome_biogen_GTPase_RsgA"/>
</dbReference>
<dbReference type="PANTHER" id="PTHR32120">
    <property type="entry name" value="SMALL RIBOSOMAL SUBUNIT BIOGENESIS GTPASE RSGA"/>
    <property type="match status" value="1"/>
</dbReference>
<sequence length="289" mass="31433">MVAEGLVTRFHGGFCYVMVNGVVKACLPRGRLAAGGLLVGDRVKVRVARECVVEEVLPRRTELLRPPVANVELAVLVFSLRDPEPNFKLLDRLLVASRAAAIEAVICFNKLDLMEGAFPEELNVYHAVGYQVLLTSALTGEGVAGLRAVLTGKISVFAGPSGSGKSSLLNAIEPSLHLKTGEISRKTRRGRHTTRLVELLPLPGGGFVADTPGFAQLDLPDIPAARLASSFPEIAAAGVECRFNDCLHLREPDCAVQRAVAEGVVAPFRYRHYVNFLQEIRDRERRSWS</sequence>
<dbReference type="EMBL" id="DSMU01000370">
    <property type="protein sequence ID" value="HEL66177.1"/>
    <property type="molecule type" value="Genomic_DNA"/>
</dbReference>
<accession>A0A7C2IFY1</accession>
<dbReference type="InterPro" id="IPR010914">
    <property type="entry name" value="RsgA_GTPase_dom"/>
</dbReference>
<dbReference type="CDD" id="cd01854">
    <property type="entry name" value="YjeQ_EngC"/>
    <property type="match status" value="1"/>
</dbReference>
<keyword evidence="3" id="KW-0378">Hydrolase</keyword>
<dbReference type="GO" id="GO:0005737">
    <property type="term" value="C:cytoplasm"/>
    <property type="evidence" value="ECO:0007669"/>
    <property type="project" value="UniProtKB-SubCell"/>
</dbReference>
<feature type="domain" description="CP-type G" evidence="5">
    <location>
        <begin position="60"/>
        <end position="217"/>
    </location>
</feature>
<comment type="subunit">
    <text evidence="3">Monomer. Associates with 30S ribosomal subunit, binds 16S rRNA.</text>
</comment>
<evidence type="ECO:0000259" key="5">
    <source>
        <dbReference type="PROSITE" id="PS51721"/>
    </source>
</evidence>
<dbReference type="PROSITE" id="PS51721">
    <property type="entry name" value="G_CP"/>
    <property type="match status" value="1"/>
</dbReference>
<name>A0A7C2IFY1_9THEO</name>
<dbReference type="InterPro" id="IPR027417">
    <property type="entry name" value="P-loop_NTPase"/>
</dbReference>
<dbReference type="PROSITE" id="PS50936">
    <property type="entry name" value="ENGC_GTPASE"/>
    <property type="match status" value="1"/>
</dbReference>
<dbReference type="PANTHER" id="PTHR32120:SF11">
    <property type="entry name" value="SMALL RIBOSOMAL SUBUNIT BIOGENESIS GTPASE RSGA 1, MITOCHONDRIAL-RELATED"/>
    <property type="match status" value="1"/>
</dbReference>
<dbReference type="InterPro" id="IPR030378">
    <property type="entry name" value="G_CP_dom"/>
</dbReference>
<dbReference type="AlphaFoldDB" id="A0A7C2IFY1"/>
<dbReference type="GO" id="GO:0005525">
    <property type="term" value="F:GTP binding"/>
    <property type="evidence" value="ECO:0007669"/>
    <property type="project" value="UniProtKB-UniRule"/>
</dbReference>
<dbReference type="GO" id="GO:0019843">
    <property type="term" value="F:rRNA binding"/>
    <property type="evidence" value="ECO:0007669"/>
    <property type="project" value="UniProtKB-KW"/>
</dbReference>
<feature type="binding site" evidence="3">
    <location>
        <position position="241"/>
    </location>
    <ligand>
        <name>Zn(2+)</name>
        <dbReference type="ChEBI" id="CHEBI:29105"/>
    </ligand>
</feature>
<keyword evidence="3" id="KW-0694">RNA-binding</keyword>
<proteinExistence type="inferred from homology"/>
<feature type="binding site" evidence="3">
    <location>
        <begin position="109"/>
        <end position="112"/>
    </location>
    <ligand>
        <name>GTP</name>
        <dbReference type="ChEBI" id="CHEBI:37565"/>
    </ligand>
</feature>
<dbReference type="HAMAP" id="MF_01820">
    <property type="entry name" value="GTPase_RsgA"/>
    <property type="match status" value="1"/>
</dbReference>
<keyword evidence="3" id="KW-0479">Metal-binding</keyword>
<gene>
    <name evidence="3 6" type="primary">rsgA</name>
    <name evidence="6" type="ORF">ENQ34_05820</name>
</gene>
<evidence type="ECO:0000256" key="3">
    <source>
        <dbReference type="HAMAP-Rule" id="MF_01820"/>
    </source>
</evidence>
<dbReference type="EC" id="3.6.1.-" evidence="3"/>
<comment type="subcellular location">
    <subcellularLocation>
        <location evidence="3">Cytoplasm</location>
    </subcellularLocation>
</comment>
<dbReference type="GO" id="GO:0003924">
    <property type="term" value="F:GTPase activity"/>
    <property type="evidence" value="ECO:0007669"/>
    <property type="project" value="UniProtKB-UniRule"/>
</dbReference>
<evidence type="ECO:0000256" key="1">
    <source>
        <dbReference type="ARBA" id="ARBA00022741"/>
    </source>
</evidence>
<keyword evidence="1 3" id="KW-0547">Nucleotide-binding</keyword>
<feature type="binding site" evidence="3">
    <location>
        <begin position="159"/>
        <end position="167"/>
    </location>
    <ligand>
        <name>GTP</name>
        <dbReference type="ChEBI" id="CHEBI:37565"/>
    </ligand>
</feature>
<reference evidence="6" key="1">
    <citation type="journal article" date="2020" name="mSystems">
        <title>Genome- and Community-Level Interaction Insights into Carbon Utilization and Element Cycling Functions of Hydrothermarchaeota in Hydrothermal Sediment.</title>
        <authorList>
            <person name="Zhou Z."/>
            <person name="Liu Y."/>
            <person name="Xu W."/>
            <person name="Pan J."/>
            <person name="Luo Z.H."/>
            <person name="Li M."/>
        </authorList>
    </citation>
    <scope>NUCLEOTIDE SEQUENCE [LARGE SCALE GENOMIC DNA]</scope>
    <source>
        <strain evidence="6">SpSt-300</strain>
    </source>
</reference>
<feature type="binding site" evidence="3">
    <location>
        <position position="254"/>
    </location>
    <ligand>
        <name>Zn(2+)</name>
        <dbReference type="ChEBI" id="CHEBI:29105"/>
    </ligand>
</feature>
<dbReference type="Gene3D" id="1.10.40.50">
    <property type="entry name" value="Probable gtpase engc, domain 3"/>
    <property type="match status" value="1"/>
</dbReference>
<dbReference type="Pfam" id="PF03193">
    <property type="entry name" value="RsgA_GTPase"/>
    <property type="match status" value="1"/>
</dbReference>
<keyword evidence="3" id="KW-0690">Ribosome biogenesis</keyword>
<comment type="caution">
    <text evidence="6">The sequence shown here is derived from an EMBL/GenBank/DDBJ whole genome shotgun (WGS) entry which is preliminary data.</text>
</comment>
<organism evidence="6">
    <name type="scientific">Ammonifex degensii</name>
    <dbReference type="NCBI Taxonomy" id="42838"/>
    <lineage>
        <taxon>Bacteria</taxon>
        <taxon>Bacillati</taxon>
        <taxon>Bacillota</taxon>
        <taxon>Clostridia</taxon>
        <taxon>Thermoanaerobacterales</taxon>
        <taxon>Thermoanaerobacteraceae</taxon>
        <taxon>Ammonifex</taxon>
    </lineage>
</organism>
<dbReference type="SUPFAM" id="SSF52540">
    <property type="entry name" value="P-loop containing nucleoside triphosphate hydrolases"/>
    <property type="match status" value="1"/>
</dbReference>
<evidence type="ECO:0000259" key="4">
    <source>
        <dbReference type="PROSITE" id="PS50936"/>
    </source>
</evidence>
<dbReference type="Gene3D" id="2.40.50.140">
    <property type="entry name" value="Nucleic acid-binding proteins"/>
    <property type="match status" value="1"/>
</dbReference>
<keyword evidence="3" id="KW-0699">rRNA-binding</keyword>
<keyword evidence="3" id="KW-0963">Cytoplasm</keyword>
<comment type="function">
    <text evidence="3">One of several proteins that assist in the late maturation steps of the functional core of the 30S ribosomal subunit. Helps release RbfA from mature subunits. May play a role in the assembly of ribosomal proteins into the subunit. Circularly permuted GTPase that catalyzes slow GTP hydrolysis, GTPase activity is stimulated by the 30S ribosomal subunit.</text>
</comment>
<dbReference type="NCBIfam" id="TIGR00157">
    <property type="entry name" value="ribosome small subunit-dependent GTPase A"/>
    <property type="match status" value="1"/>
</dbReference>
<comment type="similarity">
    <text evidence="3">Belongs to the TRAFAC class YlqF/YawG GTPase family. RsgA subfamily.</text>
</comment>